<evidence type="ECO:0000313" key="1">
    <source>
        <dbReference type="EMBL" id="WAJ29181.1"/>
    </source>
</evidence>
<gene>
    <name evidence="1" type="ORF">OXU80_02755</name>
</gene>
<reference evidence="1" key="1">
    <citation type="submission" date="2022-11" db="EMBL/GenBank/DDBJ databases">
        <title>beta-Carotene-producing bacterium, Jeongeuplla avenae sp. nov., alleviates the salt stress of Arabidopsis seedlings.</title>
        <authorList>
            <person name="Jiang L."/>
            <person name="Lee J."/>
        </authorList>
    </citation>
    <scope>NUCLEOTIDE SEQUENCE</scope>
    <source>
        <strain evidence="1">DY_R2A_6</strain>
    </source>
</reference>
<evidence type="ECO:0000313" key="2">
    <source>
        <dbReference type="Proteomes" id="UP001163223"/>
    </source>
</evidence>
<dbReference type="EMBL" id="CP113520">
    <property type="protein sequence ID" value="WAJ29181.1"/>
    <property type="molecule type" value="Genomic_DNA"/>
</dbReference>
<organism evidence="1 2">
    <name type="scientific">Antarcticirhabdus aurantiaca</name>
    <dbReference type="NCBI Taxonomy" id="2606717"/>
    <lineage>
        <taxon>Bacteria</taxon>
        <taxon>Pseudomonadati</taxon>
        <taxon>Pseudomonadota</taxon>
        <taxon>Alphaproteobacteria</taxon>
        <taxon>Hyphomicrobiales</taxon>
        <taxon>Aurantimonadaceae</taxon>
        <taxon>Antarcticirhabdus</taxon>
    </lineage>
</organism>
<accession>A0ACD4NQM2</accession>
<sequence length="495" mass="53148">MSDVRQAPERAYGRLAFQGTVAIGVAQFCKVVLQLVSLFALSRILSPVDFGLVAAVTPIVAFVTLVQDLGLQQTLVQTRSIGPEQISRLFWINIGVASLIALGLVLVAPLLERFYGDPRLPALFRSWAIPLVASAAASHHIALLNRDLRFRELAFVDISVALITTVMAVLAALALRSYWAIWMSVTAGSLMAFSMAATLTGWRPMRPWVGAETRHLLRFGVHVGGTNIMSFLWAHLDKVIVAKAFGPVQLGLYDLSYKLQLMPSSHVVAPLGRIVAPILGRLKDDASAYRDTYLTFASAMTWLLTPGILAFGIAADDLVPLLFGEKWSSAAPIFAWLTLAGSSQILFTMGNWLFISQHRTGEMLGWNAVSSLMALVSFLVGLHWGLVGLAASFGLISLLIRAPLMLLVVGRTGPVAARDLAGLLAPVVVSAILAFALVAFLDGAEGMGGLAAIALSLFSTYGILALVLVAVPSSRRRLTRVTARANALRLRSQDA</sequence>
<dbReference type="Proteomes" id="UP001163223">
    <property type="component" value="Chromosome"/>
</dbReference>
<keyword evidence="2" id="KW-1185">Reference proteome</keyword>
<name>A0ACD4NQM2_9HYPH</name>
<proteinExistence type="predicted"/>
<protein>
    <submittedName>
        <fullName evidence="1">Lipopolysaccharide biosynthesis protein</fullName>
    </submittedName>
</protein>